<dbReference type="AlphaFoldDB" id="A0A250JQ67"/>
<sequence>MRVGGRAALFMALALAACRSRPADPPAADAGGAATPIERAAVPDCEVLLSENDRELMLPGFTMKQERACPTCGPLCSFRSDADPDIAVSIAWDCNARHAQADVHALMAPTLQAGGVEVPALGRAAVRRAPAQGMSQVLAWDDDTPCALVITWLGGETERAVEVARAALIATTPAVLDAGTANGQAPDAGDADAGPTGAP</sequence>
<feature type="region of interest" description="Disordered" evidence="1">
    <location>
        <begin position="180"/>
        <end position="199"/>
    </location>
</feature>
<dbReference type="KEGG" id="mmas:MYMAC_001345"/>
<dbReference type="Proteomes" id="UP000217343">
    <property type="component" value="Chromosome"/>
</dbReference>
<feature type="chain" id="PRO_5012852034" evidence="2">
    <location>
        <begin position="24"/>
        <end position="199"/>
    </location>
</feature>
<keyword evidence="3" id="KW-0449">Lipoprotein</keyword>
<evidence type="ECO:0000256" key="1">
    <source>
        <dbReference type="SAM" id="MobiDB-lite"/>
    </source>
</evidence>
<gene>
    <name evidence="3" type="ORF">MYMAC_001345</name>
</gene>
<accession>A0A250JQ67</accession>
<keyword evidence="4" id="KW-1185">Reference proteome</keyword>
<feature type="signal peptide" evidence="2">
    <location>
        <begin position="1"/>
        <end position="23"/>
    </location>
</feature>
<dbReference type="PROSITE" id="PS51257">
    <property type="entry name" value="PROKAR_LIPOPROTEIN"/>
    <property type="match status" value="1"/>
</dbReference>
<dbReference type="EMBL" id="CP022203">
    <property type="protein sequence ID" value="ATB45760.1"/>
    <property type="molecule type" value="Genomic_DNA"/>
</dbReference>
<feature type="compositionally biased region" description="Low complexity" evidence="1">
    <location>
        <begin position="185"/>
        <end position="199"/>
    </location>
</feature>
<organism evidence="3 4">
    <name type="scientific">Corallococcus macrosporus DSM 14697</name>
    <dbReference type="NCBI Taxonomy" id="1189310"/>
    <lineage>
        <taxon>Bacteria</taxon>
        <taxon>Pseudomonadati</taxon>
        <taxon>Myxococcota</taxon>
        <taxon>Myxococcia</taxon>
        <taxon>Myxococcales</taxon>
        <taxon>Cystobacterineae</taxon>
        <taxon>Myxococcaceae</taxon>
        <taxon>Corallococcus</taxon>
    </lineage>
</organism>
<dbReference type="OrthoDB" id="5510605at2"/>
<protein>
    <submittedName>
        <fullName evidence="3">Lipoprotein</fullName>
    </submittedName>
</protein>
<reference evidence="3 4" key="1">
    <citation type="submission" date="2017-06" db="EMBL/GenBank/DDBJ databases">
        <title>Sequencing and comparative analysis of myxobacterial genomes.</title>
        <authorList>
            <person name="Rupp O."/>
            <person name="Goesmann A."/>
            <person name="Sogaard-Andersen L."/>
        </authorList>
    </citation>
    <scope>NUCLEOTIDE SEQUENCE [LARGE SCALE GENOMIC DNA]</scope>
    <source>
        <strain evidence="3 4">DSM 14697</strain>
    </source>
</reference>
<name>A0A250JQ67_9BACT</name>
<evidence type="ECO:0000313" key="4">
    <source>
        <dbReference type="Proteomes" id="UP000217343"/>
    </source>
</evidence>
<keyword evidence="2" id="KW-0732">Signal</keyword>
<proteinExistence type="predicted"/>
<evidence type="ECO:0000256" key="2">
    <source>
        <dbReference type="SAM" id="SignalP"/>
    </source>
</evidence>
<evidence type="ECO:0000313" key="3">
    <source>
        <dbReference type="EMBL" id="ATB45760.1"/>
    </source>
</evidence>